<feature type="transmembrane region" description="Helical" evidence="7">
    <location>
        <begin position="33"/>
        <end position="53"/>
    </location>
</feature>
<feature type="transmembrane region" description="Helical" evidence="7">
    <location>
        <begin position="65"/>
        <end position="89"/>
    </location>
</feature>
<evidence type="ECO:0000256" key="4">
    <source>
        <dbReference type="ARBA" id="ARBA00022989"/>
    </source>
</evidence>
<feature type="region of interest" description="Disordered" evidence="6">
    <location>
        <begin position="311"/>
        <end position="343"/>
    </location>
</feature>
<evidence type="ECO:0000313" key="9">
    <source>
        <dbReference type="EMBL" id="MDL2401295.1"/>
    </source>
</evidence>
<dbReference type="Proteomes" id="UP001172645">
    <property type="component" value="Unassembled WGS sequence"/>
</dbReference>
<feature type="transmembrane region" description="Helical" evidence="7">
    <location>
        <begin position="176"/>
        <end position="195"/>
    </location>
</feature>
<reference evidence="9" key="1">
    <citation type="submission" date="2023-06" db="EMBL/GenBank/DDBJ databases">
        <title>Phylogenetic Diversity of Rhizobium strains.</title>
        <authorList>
            <person name="Moura F.T."/>
            <person name="Helene L.C.F."/>
            <person name="Hungria M."/>
        </authorList>
    </citation>
    <scope>NUCLEOTIDE SEQUENCE</scope>
    <source>
        <strain evidence="9">CCGE526</strain>
    </source>
</reference>
<keyword evidence="5 7" id="KW-0472">Membrane</keyword>
<feature type="transmembrane region" description="Helical" evidence="7">
    <location>
        <begin position="236"/>
        <end position="257"/>
    </location>
</feature>
<keyword evidence="10" id="KW-1185">Reference proteome</keyword>
<accession>A0ABT7JY73</accession>
<keyword evidence="2" id="KW-1003">Cell membrane</keyword>
<dbReference type="SUPFAM" id="SSF103481">
    <property type="entry name" value="Multidrug resistance efflux transporter EmrE"/>
    <property type="match status" value="2"/>
</dbReference>
<comment type="subcellular location">
    <subcellularLocation>
        <location evidence="1">Cell membrane</location>
        <topology evidence="1">Multi-pass membrane protein</topology>
    </subcellularLocation>
</comment>
<feature type="transmembrane region" description="Helical" evidence="7">
    <location>
        <begin position="263"/>
        <end position="282"/>
    </location>
</feature>
<dbReference type="InterPro" id="IPR037185">
    <property type="entry name" value="EmrE-like"/>
</dbReference>
<evidence type="ECO:0000313" key="10">
    <source>
        <dbReference type="Proteomes" id="UP001172645"/>
    </source>
</evidence>
<name>A0ABT7JY73_9HYPH</name>
<dbReference type="PANTHER" id="PTHR42920">
    <property type="entry name" value="OS03G0707200 PROTEIN-RELATED"/>
    <property type="match status" value="1"/>
</dbReference>
<feature type="transmembrane region" description="Helical" evidence="7">
    <location>
        <begin position="210"/>
        <end position="229"/>
    </location>
</feature>
<evidence type="ECO:0000256" key="2">
    <source>
        <dbReference type="ARBA" id="ARBA00022475"/>
    </source>
</evidence>
<feature type="transmembrane region" description="Helical" evidence="7">
    <location>
        <begin position="121"/>
        <end position="141"/>
    </location>
</feature>
<feature type="domain" description="EamA" evidence="8">
    <location>
        <begin position="144"/>
        <end position="278"/>
    </location>
</feature>
<comment type="caution">
    <text evidence="9">The sequence shown here is derived from an EMBL/GenBank/DDBJ whole genome shotgun (WGS) entry which is preliminary data.</text>
</comment>
<sequence length="343" mass="35065">MSGTRANLLLLFAAALWGFGNVAQKTVLDHLDALSAVGLRCLIGGLLVLPFVLTEGRMAVGSRYFLSLARVAALFAVSVALQQLCYLGATVTNASFLISTATVMTPLAAWLLMGEHPTMNLTVAAMLTLVGTLLLSGGISGFNSGDLTAIISAACYAVWAVELGRHIQAYARPLTAAAAQFLGGAAFALPLGAIYGNPSLAAMLAAGPELMVLGVFSTSIAFGIQIVALRFTSASHAAVIVSAESIFGALGGAIFLGERFSSSGALGGAIILGAILSVAMSSRTTSATAPMRAGSIQPVDAVRAFAAAPAAKAGDPTANSRHVEESDGCQPPREPRHRQISTY</sequence>
<protein>
    <submittedName>
        <fullName evidence="9">DMT family transporter</fullName>
    </submittedName>
</protein>
<proteinExistence type="predicted"/>
<dbReference type="Pfam" id="PF00892">
    <property type="entry name" value="EamA"/>
    <property type="match status" value="2"/>
</dbReference>
<gene>
    <name evidence="9" type="ORF">PY649_20530</name>
</gene>
<evidence type="ECO:0000256" key="5">
    <source>
        <dbReference type="ARBA" id="ARBA00023136"/>
    </source>
</evidence>
<evidence type="ECO:0000256" key="3">
    <source>
        <dbReference type="ARBA" id="ARBA00022692"/>
    </source>
</evidence>
<dbReference type="InterPro" id="IPR051258">
    <property type="entry name" value="Diverse_Substrate_Transporter"/>
</dbReference>
<dbReference type="EMBL" id="JARFYM010000017">
    <property type="protein sequence ID" value="MDL2401295.1"/>
    <property type="molecule type" value="Genomic_DNA"/>
</dbReference>
<dbReference type="RefSeq" id="WP_285870489.1">
    <property type="nucleotide sequence ID" value="NZ_JARFYM010000017.1"/>
</dbReference>
<dbReference type="PANTHER" id="PTHR42920:SF5">
    <property type="entry name" value="EAMA DOMAIN-CONTAINING PROTEIN"/>
    <property type="match status" value="1"/>
</dbReference>
<evidence type="ECO:0000256" key="7">
    <source>
        <dbReference type="SAM" id="Phobius"/>
    </source>
</evidence>
<feature type="domain" description="EamA" evidence="8">
    <location>
        <begin position="6"/>
        <end position="136"/>
    </location>
</feature>
<evidence type="ECO:0000259" key="8">
    <source>
        <dbReference type="Pfam" id="PF00892"/>
    </source>
</evidence>
<keyword evidence="3 7" id="KW-0812">Transmembrane</keyword>
<feature type="transmembrane region" description="Helical" evidence="7">
    <location>
        <begin position="147"/>
        <end position="164"/>
    </location>
</feature>
<feature type="transmembrane region" description="Helical" evidence="7">
    <location>
        <begin position="95"/>
        <end position="114"/>
    </location>
</feature>
<keyword evidence="4 7" id="KW-1133">Transmembrane helix</keyword>
<organism evidence="9 10">
    <name type="scientific">Rhizobium mayense</name>
    <dbReference type="NCBI Taxonomy" id="1312184"/>
    <lineage>
        <taxon>Bacteria</taxon>
        <taxon>Pseudomonadati</taxon>
        <taxon>Pseudomonadota</taxon>
        <taxon>Alphaproteobacteria</taxon>
        <taxon>Hyphomicrobiales</taxon>
        <taxon>Rhizobiaceae</taxon>
        <taxon>Rhizobium/Agrobacterium group</taxon>
        <taxon>Rhizobium</taxon>
    </lineage>
</organism>
<evidence type="ECO:0000256" key="6">
    <source>
        <dbReference type="SAM" id="MobiDB-lite"/>
    </source>
</evidence>
<evidence type="ECO:0000256" key="1">
    <source>
        <dbReference type="ARBA" id="ARBA00004651"/>
    </source>
</evidence>
<dbReference type="InterPro" id="IPR000620">
    <property type="entry name" value="EamA_dom"/>
</dbReference>